<dbReference type="GO" id="GO:0003677">
    <property type="term" value="F:DNA binding"/>
    <property type="evidence" value="ECO:0007669"/>
    <property type="project" value="InterPro"/>
</dbReference>
<organism evidence="6 7">
    <name type="scientific">Aquisalinus flavus</name>
    <dbReference type="NCBI Taxonomy" id="1526572"/>
    <lineage>
        <taxon>Bacteria</taxon>
        <taxon>Pseudomonadati</taxon>
        <taxon>Pseudomonadota</taxon>
        <taxon>Alphaproteobacteria</taxon>
        <taxon>Parvularculales</taxon>
        <taxon>Parvularculaceae</taxon>
        <taxon>Aquisalinus</taxon>
    </lineage>
</organism>
<sequence length="534" mass="55434">MVAEVTAFAFEGIEARPVRVQVQLTGGANNHFTIVGLPDKAVNEARERVRAAFSAIGLGLPPERISVNLAPADLPKEGSHFDLPIALALLMEMGAAPKDLAQGFAVMGELGLDGSILPVNGALPAAVAANGLDLGLICPAGNGPEAAWAGGDAQIIAASTLIQLVNHFKGTQVLASPQPGDLAPGPAVADLKDVKGQETAKRALEIAAAGGHNLLMVGPPGSGKSMLASRLPGLLPPLSPAEMLEVSMIQSLAGLIRNGSISRARPYRAPHHSASMAAMVGGGLKAKPGEASLAHNGILFLDELPEFTPQVLDSLRQPLETSDVVIARANAHVRYPASFQLVAAMNPCRCGHGKASGRACGRGPNCEQVYQSRVSGPFLDRMDLMIETPPVTAMDLAAPANGEATATVAARVATARTAQEERAGALADPRDVRPRTNAKLSDNLLERVAQPDDQGAALLARAAESLSLSARAYTRILRVARTLADLDGVDGIARRHIAEAISYRQRDAATGMAPPAFSSGGNSLKTTEWRTGGR</sequence>
<evidence type="ECO:0000313" key="7">
    <source>
        <dbReference type="Proteomes" id="UP000613582"/>
    </source>
</evidence>
<keyword evidence="2" id="KW-0547">Nucleotide-binding</keyword>
<evidence type="ECO:0000256" key="3">
    <source>
        <dbReference type="ARBA" id="ARBA00022840"/>
    </source>
</evidence>
<dbReference type="PROSITE" id="PS00676">
    <property type="entry name" value="SIGMA54_INTERACT_2"/>
    <property type="match status" value="1"/>
</dbReference>
<evidence type="ECO:0000313" key="6">
    <source>
        <dbReference type="EMBL" id="GGD14541.1"/>
    </source>
</evidence>
<comment type="caution">
    <text evidence="6">The sequence shown here is derived from an EMBL/GenBank/DDBJ whole genome shotgun (WGS) entry which is preliminary data.</text>
</comment>
<reference evidence="6" key="2">
    <citation type="submission" date="2020-09" db="EMBL/GenBank/DDBJ databases">
        <authorList>
            <person name="Sun Q."/>
            <person name="Zhou Y."/>
        </authorList>
    </citation>
    <scope>NUCLEOTIDE SEQUENCE</scope>
    <source>
        <strain evidence="6">CGMCC 1.12921</strain>
    </source>
</reference>
<name>A0A8J2Y6U4_9PROT</name>
<dbReference type="AlphaFoldDB" id="A0A8J2Y6U4"/>
<keyword evidence="7" id="KW-1185">Reference proteome</keyword>
<accession>A0A8J2Y6U4</accession>
<dbReference type="SMART" id="SM00382">
    <property type="entry name" value="AAA"/>
    <property type="match status" value="1"/>
</dbReference>
<dbReference type="InterPro" id="IPR027417">
    <property type="entry name" value="P-loop_NTPase"/>
</dbReference>
<dbReference type="InterPro" id="IPR025943">
    <property type="entry name" value="Sigma_54_int_dom_ATP-bd_2"/>
</dbReference>
<dbReference type="InterPro" id="IPR025158">
    <property type="entry name" value="Mg_chelat-rel_C"/>
</dbReference>
<dbReference type="PANTHER" id="PTHR32039:SF7">
    <property type="entry name" value="COMPETENCE PROTEIN COMM"/>
    <property type="match status" value="1"/>
</dbReference>
<comment type="similarity">
    <text evidence="1">Belongs to the Mg-chelatase subunits D/I family. ComM subfamily.</text>
</comment>
<dbReference type="GO" id="GO:0005524">
    <property type="term" value="F:ATP binding"/>
    <property type="evidence" value="ECO:0007669"/>
    <property type="project" value="UniProtKB-KW"/>
</dbReference>
<dbReference type="PANTHER" id="PTHR32039">
    <property type="entry name" value="MAGNESIUM-CHELATASE SUBUNIT CHLI"/>
    <property type="match status" value="1"/>
</dbReference>
<dbReference type="SUPFAM" id="SSF52540">
    <property type="entry name" value="P-loop containing nucleoside triphosphate hydrolases"/>
    <property type="match status" value="1"/>
</dbReference>
<dbReference type="Gene3D" id="3.40.50.300">
    <property type="entry name" value="P-loop containing nucleotide triphosphate hydrolases"/>
    <property type="match status" value="1"/>
</dbReference>
<dbReference type="Pfam" id="PF13335">
    <property type="entry name" value="Mg_chelatase_C"/>
    <property type="match status" value="1"/>
</dbReference>
<dbReference type="CDD" id="cd00009">
    <property type="entry name" value="AAA"/>
    <property type="match status" value="1"/>
</dbReference>
<dbReference type="PRINTS" id="PR01657">
    <property type="entry name" value="MCMFAMILY"/>
</dbReference>
<dbReference type="InterPro" id="IPR014721">
    <property type="entry name" value="Ribsml_uS5_D2-typ_fold_subgr"/>
</dbReference>
<dbReference type="Proteomes" id="UP000613582">
    <property type="component" value="Unassembled WGS sequence"/>
</dbReference>
<dbReference type="NCBIfam" id="TIGR00368">
    <property type="entry name" value="YifB family Mg chelatase-like AAA ATPase"/>
    <property type="match status" value="1"/>
</dbReference>
<evidence type="ECO:0000259" key="5">
    <source>
        <dbReference type="SMART" id="SM00382"/>
    </source>
</evidence>
<dbReference type="InterPro" id="IPR000523">
    <property type="entry name" value="Mg_chelatse_chII-like_cat_dom"/>
</dbReference>
<reference evidence="6" key="1">
    <citation type="journal article" date="2014" name="Int. J. Syst. Evol. Microbiol.">
        <title>Complete genome sequence of Corynebacterium casei LMG S-19264T (=DSM 44701T), isolated from a smear-ripened cheese.</title>
        <authorList>
            <consortium name="US DOE Joint Genome Institute (JGI-PGF)"/>
            <person name="Walter F."/>
            <person name="Albersmeier A."/>
            <person name="Kalinowski J."/>
            <person name="Ruckert C."/>
        </authorList>
    </citation>
    <scope>NUCLEOTIDE SEQUENCE</scope>
    <source>
        <strain evidence="6">CGMCC 1.12921</strain>
    </source>
</reference>
<dbReference type="InterPro" id="IPR001208">
    <property type="entry name" value="MCM_dom"/>
</dbReference>
<dbReference type="RefSeq" id="WP_188158172.1">
    <property type="nucleotide sequence ID" value="NZ_BMGH01000001.1"/>
</dbReference>
<dbReference type="SUPFAM" id="SSF54211">
    <property type="entry name" value="Ribosomal protein S5 domain 2-like"/>
    <property type="match status" value="1"/>
</dbReference>
<feature type="region of interest" description="Disordered" evidence="4">
    <location>
        <begin position="511"/>
        <end position="534"/>
    </location>
</feature>
<protein>
    <submittedName>
        <fullName evidence="6">ATPase AAA</fullName>
    </submittedName>
</protein>
<dbReference type="InterPro" id="IPR003593">
    <property type="entry name" value="AAA+_ATPase"/>
</dbReference>
<proteinExistence type="inferred from homology"/>
<feature type="domain" description="AAA+ ATPase" evidence="5">
    <location>
        <begin position="210"/>
        <end position="398"/>
    </location>
</feature>
<evidence type="ECO:0000256" key="1">
    <source>
        <dbReference type="ARBA" id="ARBA00006354"/>
    </source>
</evidence>
<evidence type="ECO:0000256" key="2">
    <source>
        <dbReference type="ARBA" id="ARBA00022741"/>
    </source>
</evidence>
<dbReference type="Gene3D" id="3.30.230.10">
    <property type="match status" value="1"/>
</dbReference>
<dbReference type="Pfam" id="PF01078">
    <property type="entry name" value="Mg_chelatase"/>
    <property type="match status" value="1"/>
</dbReference>
<dbReference type="EMBL" id="BMGH01000001">
    <property type="protein sequence ID" value="GGD14541.1"/>
    <property type="molecule type" value="Genomic_DNA"/>
</dbReference>
<gene>
    <name evidence="6" type="primary">chlI</name>
    <name evidence="6" type="ORF">GCM10011342_24180</name>
</gene>
<evidence type="ECO:0000256" key="4">
    <source>
        <dbReference type="SAM" id="MobiDB-lite"/>
    </source>
</evidence>
<dbReference type="InterPro" id="IPR020568">
    <property type="entry name" value="Ribosomal_Su5_D2-typ_SF"/>
</dbReference>
<dbReference type="InterPro" id="IPR004482">
    <property type="entry name" value="Mg_chelat-rel"/>
</dbReference>
<dbReference type="Pfam" id="PF13541">
    <property type="entry name" value="ChlI"/>
    <property type="match status" value="1"/>
</dbReference>
<dbReference type="InterPro" id="IPR045006">
    <property type="entry name" value="CHLI-like"/>
</dbReference>
<keyword evidence="3" id="KW-0067">ATP-binding</keyword>